<dbReference type="GO" id="GO:0009007">
    <property type="term" value="F:site-specific DNA-methyltransferase (adenine-specific) activity"/>
    <property type="evidence" value="ECO:0007669"/>
    <property type="project" value="TreeGrafter"/>
</dbReference>
<dbReference type="GO" id="GO:0032259">
    <property type="term" value="P:methylation"/>
    <property type="evidence" value="ECO:0007669"/>
    <property type="project" value="UniProtKB-KW"/>
</dbReference>
<dbReference type="InterPro" id="IPR029063">
    <property type="entry name" value="SAM-dependent_MTases_sf"/>
</dbReference>
<accession>A0A142V9Z8</accession>
<evidence type="ECO:0000313" key="7">
    <source>
        <dbReference type="Proteomes" id="UP000076394"/>
    </source>
</evidence>
<dbReference type="InterPro" id="IPR001091">
    <property type="entry name" value="RM_Methyltransferase"/>
</dbReference>
<dbReference type="GO" id="GO:0008170">
    <property type="term" value="F:N-methyltransferase activity"/>
    <property type="evidence" value="ECO:0007669"/>
    <property type="project" value="InterPro"/>
</dbReference>
<gene>
    <name evidence="6" type="ORF">Dm11a5_0834</name>
</gene>
<dbReference type="InterPro" id="IPR002052">
    <property type="entry name" value="DNA_methylase_N6_adenine_CS"/>
</dbReference>
<protein>
    <recommendedName>
        <fullName evidence="4">Methyltransferase</fullName>
        <ecNumber evidence="4">2.1.1.-</ecNumber>
    </recommendedName>
</protein>
<evidence type="ECO:0000256" key="3">
    <source>
        <dbReference type="ARBA" id="ARBA00022679"/>
    </source>
</evidence>
<dbReference type="SUPFAM" id="SSF53335">
    <property type="entry name" value="S-adenosyl-L-methionine-dependent methyltransferases"/>
    <property type="match status" value="1"/>
</dbReference>
<comment type="similarity">
    <text evidence="1 4">Belongs to the N(4)/N(6)-methyltransferase family.</text>
</comment>
<feature type="domain" description="DNA methylase N-4/N-6" evidence="5">
    <location>
        <begin position="29"/>
        <end position="225"/>
    </location>
</feature>
<dbReference type="PRINTS" id="PR00508">
    <property type="entry name" value="S21N4MTFRASE"/>
</dbReference>
<sequence length="237" mass="26801">MTLYYQDDSVQIFQGSCIEILKQLPSQSINLVITDPPYGIDFHGRGKGAEKIANDKSFDSVAQLIHQVIPELVRLLKDDAEIYWFCSGGSQKPLIAQVWLEFIKLKPQLLVKNLIIWDKLYPGLGWDWRFQYETIFQLCKGKGIKSDDHRRGNVISARKIIPKFGEHPTPKSSEIIEKLLIPKSKPGDVILDPFLGGGTTAAVAKKHGRQCIGIELVDKYCALAAERCRQVKIREQL</sequence>
<dbReference type="AlphaFoldDB" id="A0A142V9Z8"/>
<proteinExistence type="inferred from homology"/>
<evidence type="ECO:0000256" key="2">
    <source>
        <dbReference type="ARBA" id="ARBA00022603"/>
    </source>
</evidence>
<dbReference type="GO" id="GO:0005737">
    <property type="term" value="C:cytoplasm"/>
    <property type="evidence" value="ECO:0007669"/>
    <property type="project" value="TreeGrafter"/>
</dbReference>
<evidence type="ECO:0000256" key="1">
    <source>
        <dbReference type="ARBA" id="ARBA00006594"/>
    </source>
</evidence>
<dbReference type="RefSeq" id="WP_015407785.1">
    <property type="nucleotide sequence ID" value="NZ_CP011127.1"/>
</dbReference>
<evidence type="ECO:0000259" key="5">
    <source>
        <dbReference type="Pfam" id="PF01555"/>
    </source>
</evidence>
<dbReference type="InterPro" id="IPR002941">
    <property type="entry name" value="DNA_methylase_N4/N6"/>
</dbReference>
<dbReference type="PROSITE" id="PS00092">
    <property type="entry name" value="N6_MTASE"/>
    <property type="match status" value="1"/>
</dbReference>
<dbReference type="PATRIC" id="fig|61435.8.peg.832"/>
<keyword evidence="3 6" id="KW-0808">Transferase</keyword>
<dbReference type="Pfam" id="PF01555">
    <property type="entry name" value="N6_N4_Mtase"/>
    <property type="match status" value="1"/>
</dbReference>
<dbReference type="EMBL" id="CP011127">
    <property type="protein sequence ID" value="AMU86660.1"/>
    <property type="molecule type" value="Genomic_DNA"/>
</dbReference>
<reference evidence="6 7" key="1">
    <citation type="submission" date="2015-03" db="EMBL/GenBank/DDBJ databases">
        <title>Genomic characterization of Dehalococcoides mccartyi strain 11a5, an unusal plasmid-containing chloroethene dechlorinator.</title>
        <authorList>
            <person name="Zhao S."/>
            <person name="Ding C."/>
            <person name="He J."/>
        </authorList>
    </citation>
    <scope>NUCLEOTIDE SEQUENCE [LARGE SCALE GENOMIC DNA]</scope>
    <source>
        <strain evidence="6 7">11a5</strain>
    </source>
</reference>
<name>A0A142V9Z8_9CHLR</name>
<dbReference type="PANTHER" id="PTHR13370:SF3">
    <property type="entry name" value="TRNA (GUANINE(10)-N2)-METHYLTRANSFERASE HOMOLOG"/>
    <property type="match status" value="1"/>
</dbReference>
<dbReference type="Proteomes" id="UP000076394">
    <property type="component" value="Chromosome"/>
</dbReference>
<evidence type="ECO:0000256" key="4">
    <source>
        <dbReference type="RuleBase" id="RU362026"/>
    </source>
</evidence>
<organism evidence="6 7">
    <name type="scientific">Dehalococcoides mccartyi</name>
    <dbReference type="NCBI Taxonomy" id="61435"/>
    <lineage>
        <taxon>Bacteria</taxon>
        <taxon>Bacillati</taxon>
        <taxon>Chloroflexota</taxon>
        <taxon>Dehalococcoidia</taxon>
        <taxon>Dehalococcoidales</taxon>
        <taxon>Dehalococcoidaceae</taxon>
        <taxon>Dehalococcoides</taxon>
    </lineage>
</organism>
<dbReference type="EC" id="2.1.1.-" evidence="4"/>
<dbReference type="PANTHER" id="PTHR13370">
    <property type="entry name" value="RNA METHYLASE-RELATED"/>
    <property type="match status" value="1"/>
</dbReference>
<evidence type="ECO:0000313" key="6">
    <source>
        <dbReference type="EMBL" id="AMU86660.1"/>
    </source>
</evidence>
<keyword evidence="2 6" id="KW-0489">Methyltransferase</keyword>
<dbReference type="GO" id="GO:0003677">
    <property type="term" value="F:DNA binding"/>
    <property type="evidence" value="ECO:0007669"/>
    <property type="project" value="InterPro"/>
</dbReference>
<dbReference type="Gene3D" id="3.40.50.150">
    <property type="entry name" value="Vaccinia Virus protein VP39"/>
    <property type="match status" value="1"/>
</dbReference>
<dbReference type="OrthoDB" id="9773571at2"/>